<feature type="transmembrane region" description="Helical" evidence="6">
    <location>
        <begin position="365"/>
        <end position="391"/>
    </location>
</feature>
<evidence type="ECO:0000256" key="6">
    <source>
        <dbReference type="SAM" id="Phobius"/>
    </source>
</evidence>
<feature type="transmembrane region" description="Helical" evidence="6">
    <location>
        <begin position="433"/>
        <end position="456"/>
    </location>
</feature>
<evidence type="ECO:0000256" key="5">
    <source>
        <dbReference type="SAM" id="MobiDB-lite"/>
    </source>
</evidence>
<dbReference type="PANTHER" id="PTHR21576">
    <property type="entry name" value="UNCHARACTERIZED NODULIN-LIKE PROTEIN"/>
    <property type="match status" value="1"/>
</dbReference>
<feature type="compositionally biased region" description="Basic and acidic residues" evidence="5">
    <location>
        <begin position="633"/>
        <end position="648"/>
    </location>
</feature>
<reference evidence="9" key="1">
    <citation type="journal article" date="2015" name="PLoS Genet.">
        <title>Genome Sequence and Transcriptome Analyses of Chrysochromulina tobin: Metabolic Tools for Enhanced Algal Fitness in the Prominent Order Prymnesiales (Haptophyceae).</title>
        <authorList>
            <person name="Hovde B.T."/>
            <person name="Deodato C.R."/>
            <person name="Hunsperger H.M."/>
            <person name="Ryken S.A."/>
            <person name="Yost W."/>
            <person name="Jha R.K."/>
            <person name="Patterson J."/>
            <person name="Monnat R.J. Jr."/>
            <person name="Barlow S.B."/>
            <person name="Starkenburg S.R."/>
            <person name="Cattolico R.A."/>
        </authorList>
    </citation>
    <scope>NUCLEOTIDE SEQUENCE</scope>
    <source>
        <strain evidence="9">CCMP291</strain>
    </source>
</reference>
<keyword evidence="3 6" id="KW-1133">Transmembrane helix</keyword>
<feature type="transmembrane region" description="Helical" evidence="6">
    <location>
        <begin position="397"/>
        <end position="421"/>
    </location>
</feature>
<comment type="caution">
    <text evidence="8">The sequence shown here is derived from an EMBL/GenBank/DDBJ whole genome shotgun (WGS) entry which is preliminary data.</text>
</comment>
<keyword evidence="9" id="KW-1185">Reference proteome</keyword>
<comment type="subcellular location">
    <subcellularLocation>
        <location evidence="1">Membrane</location>
        <topology evidence="1">Multi-pass membrane protein</topology>
    </subcellularLocation>
</comment>
<dbReference type="InterPro" id="IPR010658">
    <property type="entry name" value="Nodulin-like"/>
</dbReference>
<feature type="transmembrane region" description="Helical" evidence="6">
    <location>
        <begin position="295"/>
        <end position="313"/>
    </location>
</feature>
<evidence type="ECO:0000313" key="8">
    <source>
        <dbReference type="EMBL" id="KOO32063.1"/>
    </source>
</evidence>
<proteinExistence type="predicted"/>
<evidence type="ECO:0000256" key="1">
    <source>
        <dbReference type="ARBA" id="ARBA00004141"/>
    </source>
</evidence>
<evidence type="ECO:0000259" key="7">
    <source>
        <dbReference type="Pfam" id="PF06813"/>
    </source>
</evidence>
<feature type="transmembrane region" description="Helical" evidence="6">
    <location>
        <begin position="83"/>
        <end position="101"/>
    </location>
</feature>
<accession>A0A0M0K0Z5</accession>
<dbReference type="PANTHER" id="PTHR21576:SF158">
    <property type="entry name" value="RIBOSOMAL RNA-PROCESSING PROTEIN 12-LIKE CONSERVED DOMAIN-CONTAINING PROTEIN"/>
    <property type="match status" value="1"/>
</dbReference>
<dbReference type="SUPFAM" id="SSF103473">
    <property type="entry name" value="MFS general substrate transporter"/>
    <property type="match status" value="1"/>
</dbReference>
<evidence type="ECO:0000256" key="3">
    <source>
        <dbReference type="ARBA" id="ARBA00022989"/>
    </source>
</evidence>
<dbReference type="OrthoDB" id="410267at2759"/>
<dbReference type="AlphaFoldDB" id="A0A0M0K0Z5"/>
<evidence type="ECO:0000313" key="9">
    <source>
        <dbReference type="Proteomes" id="UP000037460"/>
    </source>
</evidence>
<name>A0A0M0K0Z5_9EUKA</name>
<feature type="transmembrane region" description="Helical" evidence="6">
    <location>
        <begin position="500"/>
        <end position="517"/>
    </location>
</feature>
<sequence>MYWVSDGSLTSTALGRRALIGCMYAAVATGVTYGFSMYSSALKEQFCFSQQQLANLNTIQFSLGPFSPLFGAFARRCGVKGTLLLGGLWVSSAQIVFYLVATQRIHAGDPAKVLLGISMLQYMGIQLISSCAFSTPIMHFQRQRGMAAALVKSFVGLAGAVVSQLYVLLFGVPGAEPEALNCILLWASVSLSCCVFASVIVPSTPDESAREPRTMLRYLHTHLLVLTGVGTAVALAPYGPVHRGLVPVLLAMALAPLGIALAPCWDRQRALREGDEAPLPTVSYTTLQMLRTPDAWLLCGVGSVVIGGGNMLSTNFGQIVQACGASEAFVPTVVTLFSTGNLLGRLVATIVSDRVLAFRGRPRPWIAAAIAALMGSAQLVLLLAGLCAAGSVGQAALLALGSVCAGIAFGSMWPHLVVLASELFGSSHLAANYLFFDGGCGAVGTLLLANLLPTFFYSRAATDDDEGGSGAGSGPDLTNRTCAGSSSTCLGAQCFLPTHSIIAGLCLLAVVASAVIARRSAGLYRQIKRNADLIARAAVGAREGATSAVVGGGGASGVLVPGATEGSKPTLSLQYGATSAAAMTQPLLLGAVAHAPPPPPLSKPPLSAPPSPAPPSAYAGVRSATSASFSPRHSREPSLDWHAIPEVD</sequence>
<dbReference type="InterPro" id="IPR036259">
    <property type="entry name" value="MFS_trans_sf"/>
</dbReference>
<evidence type="ECO:0000256" key="2">
    <source>
        <dbReference type="ARBA" id="ARBA00022692"/>
    </source>
</evidence>
<dbReference type="Proteomes" id="UP000037460">
    <property type="component" value="Unassembled WGS sequence"/>
</dbReference>
<feature type="transmembrane region" description="Helical" evidence="6">
    <location>
        <begin position="18"/>
        <end position="36"/>
    </location>
</feature>
<feature type="transmembrane region" description="Helical" evidence="6">
    <location>
        <begin position="183"/>
        <end position="201"/>
    </location>
</feature>
<feature type="transmembrane region" description="Helical" evidence="6">
    <location>
        <begin position="319"/>
        <end position="344"/>
    </location>
</feature>
<dbReference type="GO" id="GO:0016020">
    <property type="term" value="C:membrane"/>
    <property type="evidence" value="ECO:0007669"/>
    <property type="project" value="UniProtKB-SubCell"/>
</dbReference>
<gene>
    <name evidence="8" type="ORF">Ctob_015108</name>
</gene>
<feature type="compositionally biased region" description="Pro residues" evidence="5">
    <location>
        <begin position="595"/>
        <end position="615"/>
    </location>
</feature>
<keyword evidence="2 6" id="KW-0812">Transmembrane</keyword>
<dbReference type="EMBL" id="JWZX01001857">
    <property type="protein sequence ID" value="KOO32063.1"/>
    <property type="molecule type" value="Genomic_DNA"/>
</dbReference>
<feature type="transmembrane region" description="Helical" evidence="6">
    <location>
        <begin position="245"/>
        <end position="265"/>
    </location>
</feature>
<feature type="transmembrane region" description="Helical" evidence="6">
    <location>
        <begin position="222"/>
        <end position="239"/>
    </location>
</feature>
<organism evidence="8 9">
    <name type="scientific">Chrysochromulina tobinii</name>
    <dbReference type="NCBI Taxonomy" id="1460289"/>
    <lineage>
        <taxon>Eukaryota</taxon>
        <taxon>Haptista</taxon>
        <taxon>Haptophyta</taxon>
        <taxon>Prymnesiophyceae</taxon>
        <taxon>Prymnesiales</taxon>
        <taxon>Chrysochromulinaceae</taxon>
        <taxon>Chrysochromulina</taxon>
    </lineage>
</organism>
<feature type="transmembrane region" description="Helical" evidence="6">
    <location>
        <begin position="149"/>
        <end position="171"/>
    </location>
</feature>
<dbReference type="Pfam" id="PF06813">
    <property type="entry name" value="Nodulin-like"/>
    <property type="match status" value="1"/>
</dbReference>
<keyword evidence="4 6" id="KW-0472">Membrane</keyword>
<feature type="region of interest" description="Disordered" evidence="5">
    <location>
        <begin position="593"/>
        <end position="648"/>
    </location>
</feature>
<feature type="domain" description="Nodulin-like" evidence="7">
    <location>
        <begin position="19"/>
        <end position="214"/>
    </location>
</feature>
<protein>
    <recommendedName>
        <fullName evidence="7">Nodulin-like domain-containing protein</fullName>
    </recommendedName>
</protein>
<evidence type="ECO:0000256" key="4">
    <source>
        <dbReference type="ARBA" id="ARBA00023136"/>
    </source>
</evidence>
<dbReference type="Gene3D" id="1.20.1250.20">
    <property type="entry name" value="MFS general substrate transporter like domains"/>
    <property type="match status" value="1"/>
</dbReference>
<feature type="transmembrane region" description="Helical" evidence="6">
    <location>
        <begin position="113"/>
        <end position="137"/>
    </location>
</feature>